<dbReference type="Pfam" id="PF02423">
    <property type="entry name" value="OCD_Mu_crystall"/>
    <property type="match status" value="1"/>
</dbReference>
<keyword evidence="2" id="KW-1185">Reference proteome</keyword>
<dbReference type="EMBL" id="JACOPQ010000001">
    <property type="protein sequence ID" value="MBC5735693.1"/>
    <property type="molecule type" value="Genomic_DNA"/>
</dbReference>
<name>A0A8J6MFS4_9FIRM</name>
<evidence type="ECO:0008006" key="3">
    <source>
        <dbReference type="Google" id="ProtNLM"/>
    </source>
</evidence>
<dbReference type="Gene3D" id="3.40.50.720">
    <property type="entry name" value="NAD(P)-binding Rossmann-like Domain"/>
    <property type="match status" value="1"/>
</dbReference>
<dbReference type="RefSeq" id="WP_186918260.1">
    <property type="nucleotide sequence ID" value="NZ_JACOPQ010000001.1"/>
</dbReference>
<accession>A0A8J6MFS4</accession>
<evidence type="ECO:0000313" key="2">
    <source>
        <dbReference type="Proteomes" id="UP000607645"/>
    </source>
</evidence>
<sequence length="322" mass="34538">MAESAAIPYLSEDEAGSLVTLPMLLRAAERFFSGPERPPLREEAAAGDFRLLTGGEDGLLLTGWLRPDGGAGVLCAAERESGAPRLLLPLRPLLQLAARTGHSLLAASRLCRRPPRHIAFLGSGPALLQSVSAFDALFEPNCINIFCGDRAGVERCRALLHNRVESPVYFSRTTKEAVAAADLIVCGGEEQPPALLAEWLAPGVTIVACTLHNALPPELPGQLDKWVLGCRDFDLPRLRAVPGLSQAGEKSIRGDLAGLLSGALPGRETEEESILYTHDGAVGLALPLAAEICRAYFAQRQADRAKTSKHDSEKRKTLWVSE</sequence>
<dbReference type="InterPro" id="IPR003462">
    <property type="entry name" value="ODC_Mu_crystall"/>
</dbReference>
<dbReference type="SUPFAM" id="SSF51735">
    <property type="entry name" value="NAD(P)-binding Rossmann-fold domains"/>
    <property type="match status" value="1"/>
</dbReference>
<evidence type="ECO:0000313" key="1">
    <source>
        <dbReference type="EMBL" id="MBC5735693.1"/>
    </source>
</evidence>
<protein>
    <recommendedName>
        <fullName evidence="3">Ornithine cyclodeaminase</fullName>
    </recommendedName>
</protein>
<gene>
    <name evidence="1" type="ORF">H8S62_01540</name>
</gene>
<dbReference type="AlphaFoldDB" id="A0A8J6MFS4"/>
<dbReference type="Proteomes" id="UP000607645">
    <property type="component" value="Unassembled WGS sequence"/>
</dbReference>
<comment type="caution">
    <text evidence="1">The sequence shown here is derived from an EMBL/GenBank/DDBJ whole genome shotgun (WGS) entry which is preliminary data.</text>
</comment>
<reference evidence="1" key="1">
    <citation type="submission" date="2020-08" db="EMBL/GenBank/DDBJ databases">
        <title>Genome public.</title>
        <authorList>
            <person name="Liu C."/>
            <person name="Sun Q."/>
        </authorList>
    </citation>
    <scope>NUCLEOTIDE SEQUENCE</scope>
    <source>
        <strain evidence="1">NSJ-52</strain>
    </source>
</reference>
<organism evidence="1 2">
    <name type="scientific">Lawsonibacter faecis</name>
    <dbReference type="NCBI Taxonomy" id="2763052"/>
    <lineage>
        <taxon>Bacteria</taxon>
        <taxon>Bacillati</taxon>
        <taxon>Bacillota</taxon>
        <taxon>Clostridia</taxon>
        <taxon>Eubacteriales</taxon>
        <taxon>Oscillospiraceae</taxon>
        <taxon>Lawsonibacter</taxon>
    </lineage>
</organism>
<dbReference type="InterPro" id="IPR036291">
    <property type="entry name" value="NAD(P)-bd_dom_sf"/>
</dbReference>
<proteinExistence type="predicted"/>